<reference evidence="3" key="1">
    <citation type="submission" date="2020-05" db="EMBL/GenBank/DDBJ databases">
        <authorList>
            <person name="Chiriac C."/>
            <person name="Salcher M."/>
            <person name="Ghai R."/>
            <person name="Kavagutti S V."/>
        </authorList>
    </citation>
    <scope>NUCLEOTIDE SEQUENCE</scope>
</reference>
<evidence type="ECO:0000313" key="3">
    <source>
        <dbReference type="EMBL" id="CAB5007914.1"/>
    </source>
</evidence>
<protein>
    <submittedName>
        <fullName evidence="3">Unannotated protein</fullName>
    </submittedName>
</protein>
<dbReference type="PANTHER" id="PTHR43777">
    <property type="entry name" value="MOLYBDENUM COFACTOR CYTIDYLYLTRANSFERASE"/>
    <property type="match status" value="1"/>
</dbReference>
<organism evidence="3">
    <name type="scientific">freshwater metagenome</name>
    <dbReference type="NCBI Taxonomy" id="449393"/>
    <lineage>
        <taxon>unclassified sequences</taxon>
        <taxon>metagenomes</taxon>
        <taxon>ecological metagenomes</taxon>
    </lineage>
</organism>
<dbReference type="EMBL" id="CAFBPJ010000014">
    <property type="protein sequence ID" value="CAB5007914.1"/>
    <property type="molecule type" value="Genomic_DNA"/>
</dbReference>
<dbReference type="CDD" id="cd04182">
    <property type="entry name" value="GT_2_like_f"/>
    <property type="match status" value="1"/>
</dbReference>
<gene>
    <name evidence="3" type="ORF">UFOPK4092_00221</name>
</gene>
<dbReference type="Gene3D" id="3.90.550.10">
    <property type="entry name" value="Spore Coat Polysaccharide Biosynthesis Protein SpsA, Chain A"/>
    <property type="match status" value="1"/>
</dbReference>
<dbReference type="SUPFAM" id="SSF53448">
    <property type="entry name" value="Nucleotide-diphospho-sugar transferases"/>
    <property type="match status" value="1"/>
</dbReference>
<dbReference type="InterPro" id="IPR029044">
    <property type="entry name" value="Nucleotide-diphossugar_trans"/>
</dbReference>
<feature type="region of interest" description="Disordered" evidence="1">
    <location>
        <begin position="1"/>
        <end position="24"/>
    </location>
</feature>
<evidence type="ECO:0000259" key="2">
    <source>
        <dbReference type="Pfam" id="PF12804"/>
    </source>
</evidence>
<evidence type="ECO:0000256" key="1">
    <source>
        <dbReference type="SAM" id="MobiDB-lite"/>
    </source>
</evidence>
<proteinExistence type="predicted"/>
<dbReference type="InterPro" id="IPR025877">
    <property type="entry name" value="MobA-like_NTP_Trfase"/>
</dbReference>
<sequence length="204" mass="21307">MGWHGRLAGNPQRPHPPGSSPLTGAHTSTAGLILAAGEGKRYGEPKAPVVIDGERLVDRSVRILVEAGCAPIVVVLGAWLGEVPDAITVVNKEWAAGMGTSLRAGLEYLLTTPAQSALVTLVDLTGLTALGCARVAKSPAEIAAATYSGVRGHPVKFSRSHWPEVINAADGDQGAREFLRGRGDIELIELSDVASGEDLDFKTE</sequence>
<dbReference type="GO" id="GO:0016779">
    <property type="term" value="F:nucleotidyltransferase activity"/>
    <property type="evidence" value="ECO:0007669"/>
    <property type="project" value="UniProtKB-ARBA"/>
</dbReference>
<feature type="domain" description="MobA-like NTP transferase" evidence="2">
    <location>
        <begin position="31"/>
        <end position="181"/>
    </location>
</feature>
<accession>A0A6J7Q0Z6</accession>
<name>A0A6J7Q0Z6_9ZZZZ</name>
<dbReference type="Pfam" id="PF12804">
    <property type="entry name" value="NTP_transf_3"/>
    <property type="match status" value="1"/>
</dbReference>
<dbReference type="AlphaFoldDB" id="A0A6J7Q0Z6"/>
<dbReference type="PANTHER" id="PTHR43777:SF1">
    <property type="entry name" value="MOLYBDENUM COFACTOR CYTIDYLYLTRANSFERASE"/>
    <property type="match status" value="1"/>
</dbReference>